<gene>
    <name evidence="2" type="ORF">IA74_018725</name>
</gene>
<organism evidence="2 3">
    <name type="scientific">Bacteroides fragilis</name>
    <dbReference type="NCBI Taxonomy" id="817"/>
    <lineage>
        <taxon>Bacteria</taxon>
        <taxon>Pseudomonadati</taxon>
        <taxon>Bacteroidota</taxon>
        <taxon>Bacteroidia</taxon>
        <taxon>Bacteroidales</taxon>
        <taxon>Bacteroidaceae</taxon>
        <taxon>Bacteroides</taxon>
    </lineage>
</organism>
<evidence type="ECO:0000259" key="1">
    <source>
        <dbReference type="Pfam" id="PF14301"/>
    </source>
</evidence>
<evidence type="ECO:0000313" key="2">
    <source>
        <dbReference type="EMBL" id="QCQ37969.1"/>
    </source>
</evidence>
<dbReference type="AlphaFoldDB" id="A0AAP8ZZJ7"/>
<reference evidence="2 3" key="1">
    <citation type="submission" date="2019-03" db="EMBL/GenBank/DDBJ databases">
        <title>Complete genome assembly of MDR B. fragilis.</title>
        <authorList>
            <person name="Sydenham T.V."/>
            <person name="Hasman H."/>
            <person name="Justesen U.S."/>
        </authorList>
    </citation>
    <scope>NUCLEOTIDE SEQUENCE [LARGE SCALE GENOMIC DNA]</scope>
    <source>
        <strain evidence="2 3">DCMOUH0067B</strain>
    </source>
</reference>
<protein>
    <submittedName>
        <fullName evidence="2">DUF4376 domain-containing protein</fullName>
    </submittedName>
</protein>
<proteinExistence type="predicted"/>
<dbReference type="EMBL" id="CP036553">
    <property type="protein sequence ID" value="QCQ37969.1"/>
    <property type="molecule type" value="Genomic_DNA"/>
</dbReference>
<feature type="domain" description="DUF4376" evidence="1">
    <location>
        <begin position="84"/>
        <end position="186"/>
    </location>
</feature>
<dbReference type="InterPro" id="IPR025484">
    <property type="entry name" value="DUF4376"/>
</dbReference>
<accession>A0AAP8ZZJ7</accession>
<name>A0AAP8ZZJ7_BACFG</name>
<dbReference type="Pfam" id="PF14301">
    <property type="entry name" value="DUF4376"/>
    <property type="match status" value="1"/>
</dbReference>
<sequence>MIYVKLNTDNTIEYAKNVYTTDEGELILNFKANPELMKQYGFKELIDSPVDFDTNYQTYTVSYIEDADSITKQYSITYLPIETLKEVKLKELADYDTSDNVNDFDVNGLNAWFDKENRAALSTSIESALLLGETEITFVINDNEFSIDIQSAKQMLAAVQRYADGCFLVTEAHKRAIKGLTEAEAIVNYDFKTGYPTKVTFTL</sequence>
<dbReference type="Proteomes" id="UP000028294">
    <property type="component" value="Chromosome"/>
</dbReference>
<evidence type="ECO:0000313" key="3">
    <source>
        <dbReference type="Proteomes" id="UP000028294"/>
    </source>
</evidence>
<dbReference type="RefSeq" id="WP_137569133.1">
    <property type="nucleotide sequence ID" value="NZ_CP036553.1"/>
</dbReference>